<dbReference type="AlphaFoldDB" id="E5Y2L4"/>
<reference evidence="7 8" key="2">
    <citation type="submission" date="2013-04" db="EMBL/GenBank/DDBJ databases">
        <title>The Genome Sequence of Bilophila wadsworthia 3_1_6.</title>
        <authorList>
            <consortium name="The Broad Institute Genomics Platform"/>
            <person name="Earl A."/>
            <person name="Ward D."/>
            <person name="Feldgarden M."/>
            <person name="Gevers D."/>
            <person name="Sibley C."/>
            <person name="Strauss J."/>
            <person name="Allen-Vercoe E."/>
            <person name="Walker B."/>
            <person name="Young S."/>
            <person name="Zeng Q."/>
            <person name="Gargeya S."/>
            <person name="Fitzgerald M."/>
            <person name="Haas B."/>
            <person name="Abouelleil A."/>
            <person name="Allen A.W."/>
            <person name="Alvarado L."/>
            <person name="Arachchi H.M."/>
            <person name="Berlin A.M."/>
            <person name="Chapman S.B."/>
            <person name="Gainer-Dewar J."/>
            <person name="Goldberg J."/>
            <person name="Griggs A."/>
            <person name="Gujja S."/>
            <person name="Hansen M."/>
            <person name="Howarth C."/>
            <person name="Imamovic A."/>
            <person name="Ireland A."/>
            <person name="Larimer J."/>
            <person name="McCowan C."/>
            <person name="Murphy C."/>
            <person name="Pearson M."/>
            <person name="Poon T.W."/>
            <person name="Priest M."/>
            <person name="Roberts A."/>
            <person name="Saif S."/>
            <person name="Shea T."/>
            <person name="Sisk P."/>
            <person name="Sykes S."/>
            <person name="Wortman J."/>
            <person name="Nusbaum C."/>
            <person name="Birren B."/>
        </authorList>
    </citation>
    <scope>NUCLEOTIDE SEQUENCE [LARGE SCALE GENOMIC DNA]</scope>
    <source>
        <strain evidence="7 8">3_1_6</strain>
    </source>
</reference>
<proteinExistence type="predicted"/>
<evidence type="ECO:0000256" key="2">
    <source>
        <dbReference type="ARBA" id="ARBA00022723"/>
    </source>
</evidence>
<keyword evidence="3" id="KW-0677">Repeat</keyword>
<dbReference type="eggNOG" id="COG0247">
    <property type="taxonomic scope" value="Bacteria"/>
</dbReference>
<dbReference type="EMBL" id="ADCP02000002">
    <property type="protein sequence ID" value="EFV45804.1"/>
    <property type="molecule type" value="Genomic_DNA"/>
</dbReference>
<dbReference type="PANTHER" id="PTHR32479">
    <property type="entry name" value="GLYCOLATE OXIDASE IRON-SULFUR SUBUNIT"/>
    <property type="match status" value="1"/>
</dbReference>
<dbReference type="PANTHER" id="PTHR32479:SF19">
    <property type="entry name" value="ANAEROBIC GLYCEROL-3-PHOSPHATE DEHYDROGENASE SUBUNIT C"/>
    <property type="match status" value="1"/>
</dbReference>
<dbReference type="Pfam" id="PF13183">
    <property type="entry name" value="Fer4_8"/>
    <property type="match status" value="1"/>
</dbReference>
<gene>
    <name evidence="7" type="ORF">HMPREF0179_00425</name>
</gene>
<dbReference type="GO" id="GO:0051539">
    <property type="term" value="F:4 iron, 4 sulfur cluster binding"/>
    <property type="evidence" value="ECO:0007669"/>
    <property type="project" value="UniProtKB-KW"/>
</dbReference>
<dbReference type="GO" id="GO:0046872">
    <property type="term" value="F:metal ion binding"/>
    <property type="evidence" value="ECO:0007669"/>
    <property type="project" value="UniProtKB-KW"/>
</dbReference>
<dbReference type="GeneID" id="78086799"/>
<sequence>MKRGCTQCGDCLDVCPIFALYRREEYSPKGKRLLMEPLDGWGAGETPLPWKTIRRLSRLCAGCGRCARRCARKLSTSELLADLRSQHPHWTQFVWDIWIRRVGPLWPLAGRIASLPFLPGGSSLETARALLPQETAAPWGRIKPAVQVGVGTPVAVFAGCTARNARPGWIARAETLLRRWGYVVLDGGGFTCCGGTLHHAGLFAAQAEVRRRNIERWRDMGRPVIAAFCASCKHGLDAYAEEGGMEPEEAALWKRQVRGLSALLAAPVCETVPDAPARIGYHQPCHWGEDDPDLPFLRQAFPLIMKGTGLCCGMGGILKMTDADVSAAIGRRCVEGFADCRHIITGCSGCTLQLASAAPSGVTVRHWLDVVDISV</sequence>
<dbReference type="PROSITE" id="PS51379">
    <property type="entry name" value="4FE4S_FER_2"/>
    <property type="match status" value="1"/>
</dbReference>
<evidence type="ECO:0000259" key="6">
    <source>
        <dbReference type="PROSITE" id="PS51379"/>
    </source>
</evidence>
<organism evidence="7 8">
    <name type="scientific">Bilophila wadsworthia (strain 3_1_6)</name>
    <dbReference type="NCBI Taxonomy" id="563192"/>
    <lineage>
        <taxon>Bacteria</taxon>
        <taxon>Pseudomonadati</taxon>
        <taxon>Thermodesulfobacteriota</taxon>
        <taxon>Desulfovibrionia</taxon>
        <taxon>Desulfovibrionales</taxon>
        <taxon>Desulfovibrionaceae</taxon>
        <taxon>Bilophila</taxon>
    </lineage>
</organism>
<keyword evidence="4" id="KW-0408">Iron</keyword>
<evidence type="ECO:0000256" key="4">
    <source>
        <dbReference type="ARBA" id="ARBA00023004"/>
    </source>
</evidence>
<feature type="domain" description="4Fe-4S ferredoxin-type" evidence="6">
    <location>
        <begin position="1"/>
        <end position="25"/>
    </location>
</feature>
<dbReference type="Pfam" id="PF02754">
    <property type="entry name" value="CCG"/>
    <property type="match status" value="2"/>
</dbReference>
<accession>E5Y2L4</accession>
<dbReference type="InterPro" id="IPR017896">
    <property type="entry name" value="4Fe4S_Fe-S-bd"/>
</dbReference>
<evidence type="ECO:0000313" key="8">
    <source>
        <dbReference type="Proteomes" id="UP000006034"/>
    </source>
</evidence>
<dbReference type="OrthoDB" id="9770306at2"/>
<dbReference type="STRING" id="563192.HMPREF0179_00425"/>
<evidence type="ECO:0000256" key="1">
    <source>
        <dbReference type="ARBA" id="ARBA00022485"/>
    </source>
</evidence>
<protein>
    <recommendedName>
        <fullName evidence="6">4Fe-4S ferredoxin-type domain-containing protein</fullName>
    </recommendedName>
</protein>
<evidence type="ECO:0000256" key="3">
    <source>
        <dbReference type="ARBA" id="ARBA00022737"/>
    </source>
</evidence>
<keyword evidence="5" id="KW-0411">Iron-sulfur</keyword>
<dbReference type="InterPro" id="IPR017900">
    <property type="entry name" value="4Fe4S_Fe_S_CS"/>
</dbReference>
<name>E5Y2L4_BILW3</name>
<evidence type="ECO:0000256" key="5">
    <source>
        <dbReference type="ARBA" id="ARBA00023014"/>
    </source>
</evidence>
<keyword evidence="1" id="KW-0004">4Fe-4S</keyword>
<dbReference type="SUPFAM" id="SSF54862">
    <property type="entry name" value="4Fe-4S ferredoxins"/>
    <property type="match status" value="1"/>
</dbReference>
<dbReference type="Gene3D" id="3.30.70.20">
    <property type="match status" value="1"/>
</dbReference>
<keyword evidence="8" id="KW-1185">Reference proteome</keyword>
<comment type="caution">
    <text evidence="7">The sequence shown here is derived from an EMBL/GenBank/DDBJ whole genome shotgun (WGS) entry which is preliminary data.</text>
</comment>
<evidence type="ECO:0000313" key="7">
    <source>
        <dbReference type="EMBL" id="EFV45804.1"/>
    </source>
</evidence>
<dbReference type="RefSeq" id="WP_005024607.1">
    <property type="nucleotide sequence ID" value="NZ_KE150239.1"/>
</dbReference>
<dbReference type="GO" id="GO:0016491">
    <property type="term" value="F:oxidoreductase activity"/>
    <property type="evidence" value="ECO:0007669"/>
    <property type="project" value="UniProtKB-ARBA"/>
</dbReference>
<reference evidence="7 8" key="1">
    <citation type="submission" date="2010-10" db="EMBL/GenBank/DDBJ databases">
        <authorList>
            <consortium name="The Broad Institute Genome Sequencing Platform"/>
            <person name="Ward D."/>
            <person name="Earl A."/>
            <person name="Feldgarden M."/>
            <person name="Young S.K."/>
            <person name="Gargeya S."/>
            <person name="Zeng Q."/>
            <person name="Alvarado L."/>
            <person name="Berlin A."/>
            <person name="Bochicchio J."/>
            <person name="Chapman S.B."/>
            <person name="Chen Z."/>
            <person name="Freedman E."/>
            <person name="Gellesch M."/>
            <person name="Goldberg J."/>
            <person name="Griggs A."/>
            <person name="Gujja S."/>
            <person name="Heilman E."/>
            <person name="Heiman D."/>
            <person name="Howarth C."/>
            <person name="Mehta T."/>
            <person name="Neiman D."/>
            <person name="Pearson M."/>
            <person name="Roberts A."/>
            <person name="Saif S."/>
            <person name="Shea T."/>
            <person name="Shenoy N."/>
            <person name="Sisk P."/>
            <person name="Stolte C."/>
            <person name="Sykes S."/>
            <person name="White J."/>
            <person name="Yandava C."/>
            <person name="Allen-Vercoe E."/>
            <person name="Sibley C."/>
            <person name="Ambrose C.E."/>
            <person name="Strauss J."/>
            <person name="Daigneault M."/>
            <person name="Haas B."/>
            <person name="Nusbaum C."/>
            <person name="Birren B."/>
        </authorList>
    </citation>
    <scope>NUCLEOTIDE SEQUENCE [LARGE SCALE GENOMIC DNA]</scope>
    <source>
        <strain evidence="7 8">3_1_6</strain>
    </source>
</reference>
<dbReference type="HOGENOM" id="CLU_727095_0_0_7"/>
<dbReference type="Proteomes" id="UP000006034">
    <property type="component" value="Unassembled WGS sequence"/>
</dbReference>
<keyword evidence="2" id="KW-0479">Metal-binding</keyword>
<dbReference type="PROSITE" id="PS00198">
    <property type="entry name" value="4FE4S_FER_1"/>
    <property type="match status" value="1"/>
</dbReference>
<dbReference type="InterPro" id="IPR004017">
    <property type="entry name" value="Cys_rich_dom"/>
</dbReference>